<dbReference type="PANTHER" id="PTHR35693">
    <property type="entry name" value="EXPRESSED PROTEIN"/>
    <property type="match status" value="1"/>
</dbReference>
<dbReference type="CDD" id="cd23701">
    <property type="entry name" value="At1g26750"/>
    <property type="match status" value="1"/>
</dbReference>
<evidence type="ECO:0000256" key="6">
    <source>
        <dbReference type="ARBA" id="ARBA00035137"/>
    </source>
</evidence>
<protein>
    <recommendedName>
        <fullName evidence="6">Small ribosomal subunit protein mS23</fullName>
    </recommendedName>
</protein>
<sequence length="392" mass="44686">MSYMRGDLLSKTRKLVKGLAKSEPVWLKAMEKVPPATFPRAENKINPISLPEDVYISKFFQKHPDSKHEDPIKISGFDPPPARVFGWRVLELKEQGVSEEEAMAVADMEYRAERKAKKKAHTRLKQIAKLQGKKPPPNPYPSAVKEIQAEERKLVRDRFHDPRILEIVQKLKEERAAFLQDRKGSEVSPIESARARFLDVIVDNFIDTHVIEQSDFEVEYVVQQPMSQNQRLSKKAQFSGYNGGEVVIPVEVRKIRSSGEEQTAVAQQHLFMQEDEMASWLQYPLDSSFDWDLYADLLYSSSPPPILHPAPVTNIAPLRAAEEIRPLHTPPRPTIPTLQRKLQTSSPLQNFVNLLKFFRVRNVPMLGPSSSSKVAVRESTMAESNETLMVEV</sequence>
<comment type="similarity">
    <text evidence="2">Belongs to the mitochondrion-specific ribosomal protein mS23 family.</text>
</comment>
<gene>
    <name evidence="7" type="ORF">Adt_26788</name>
</gene>
<keyword evidence="5" id="KW-0687">Ribonucleoprotein</keyword>
<comment type="subcellular location">
    <subcellularLocation>
        <location evidence="1">Mitochondrion</location>
    </subcellularLocation>
</comment>
<comment type="caution">
    <text evidence="7">The sequence shown here is derived from an EMBL/GenBank/DDBJ whole genome shotgun (WGS) entry which is preliminary data.</text>
</comment>
<evidence type="ECO:0000256" key="3">
    <source>
        <dbReference type="ARBA" id="ARBA00022980"/>
    </source>
</evidence>
<evidence type="ECO:0000256" key="4">
    <source>
        <dbReference type="ARBA" id="ARBA00023128"/>
    </source>
</evidence>
<accession>A0ABD1RRV6</accession>
<dbReference type="EMBL" id="JBFOLK010000008">
    <property type="protein sequence ID" value="KAL2491160.1"/>
    <property type="molecule type" value="Genomic_DNA"/>
</dbReference>
<evidence type="ECO:0000313" key="7">
    <source>
        <dbReference type="EMBL" id="KAL2491160.1"/>
    </source>
</evidence>
<evidence type="ECO:0000256" key="1">
    <source>
        <dbReference type="ARBA" id="ARBA00004173"/>
    </source>
</evidence>
<keyword evidence="8" id="KW-1185">Reference proteome</keyword>
<proteinExistence type="inferred from homology"/>
<evidence type="ECO:0000313" key="8">
    <source>
        <dbReference type="Proteomes" id="UP001604336"/>
    </source>
</evidence>
<reference evidence="8" key="1">
    <citation type="submission" date="2024-07" db="EMBL/GenBank/DDBJ databases">
        <title>Two chromosome-level genome assemblies of Korean endemic species Abeliophyllum distichum and Forsythia ovata (Oleaceae).</title>
        <authorList>
            <person name="Jang H."/>
        </authorList>
    </citation>
    <scope>NUCLEOTIDE SEQUENCE [LARGE SCALE GENOMIC DNA]</scope>
</reference>
<dbReference type="PANTHER" id="PTHR35693:SF1">
    <property type="entry name" value="EXPRESSED PROTEIN"/>
    <property type="match status" value="1"/>
</dbReference>
<dbReference type="InterPro" id="IPR059242">
    <property type="entry name" value="mS23_dom"/>
</dbReference>
<organism evidence="7 8">
    <name type="scientific">Abeliophyllum distichum</name>
    <dbReference type="NCBI Taxonomy" id="126358"/>
    <lineage>
        <taxon>Eukaryota</taxon>
        <taxon>Viridiplantae</taxon>
        <taxon>Streptophyta</taxon>
        <taxon>Embryophyta</taxon>
        <taxon>Tracheophyta</taxon>
        <taxon>Spermatophyta</taxon>
        <taxon>Magnoliopsida</taxon>
        <taxon>eudicotyledons</taxon>
        <taxon>Gunneridae</taxon>
        <taxon>Pentapetalae</taxon>
        <taxon>asterids</taxon>
        <taxon>lamiids</taxon>
        <taxon>Lamiales</taxon>
        <taxon>Oleaceae</taxon>
        <taxon>Forsythieae</taxon>
        <taxon>Abeliophyllum</taxon>
    </lineage>
</organism>
<evidence type="ECO:0000256" key="5">
    <source>
        <dbReference type="ARBA" id="ARBA00023274"/>
    </source>
</evidence>
<dbReference type="Proteomes" id="UP001604336">
    <property type="component" value="Unassembled WGS sequence"/>
</dbReference>
<evidence type="ECO:0000256" key="2">
    <source>
        <dbReference type="ARBA" id="ARBA00009864"/>
    </source>
</evidence>
<keyword evidence="3" id="KW-0689">Ribosomal protein</keyword>
<name>A0ABD1RRV6_9LAMI</name>
<dbReference type="AlphaFoldDB" id="A0ABD1RRV6"/>
<keyword evidence="4" id="KW-0496">Mitochondrion</keyword>